<evidence type="ECO:0000313" key="7">
    <source>
        <dbReference type="Proteomes" id="UP000477070"/>
    </source>
</evidence>
<feature type="compositionally biased region" description="Basic and acidic residues" evidence="1">
    <location>
        <begin position="227"/>
        <end position="265"/>
    </location>
</feature>
<dbReference type="PROSITE" id="PS51724">
    <property type="entry name" value="SPOR"/>
    <property type="match status" value="1"/>
</dbReference>
<dbReference type="GO" id="GO:0042834">
    <property type="term" value="F:peptidoglycan binding"/>
    <property type="evidence" value="ECO:0007669"/>
    <property type="project" value="InterPro"/>
</dbReference>
<feature type="domain" description="SPOR" evidence="3">
    <location>
        <begin position="278"/>
        <end position="356"/>
    </location>
</feature>
<evidence type="ECO:0000259" key="3">
    <source>
        <dbReference type="PROSITE" id="PS51724"/>
    </source>
</evidence>
<reference evidence="5" key="3">
    <citation type="submission" date="2018-04" db="EMBL/GenBank/DDBJ databases">
        <authorList>
            <person name="Sheh A."/>
            <person name="Shen Z."/>
            <person name="Mannion A.J."/>
            <person name="Fox J.G."/>
        </authorList>
    </citation>
    <scope>NUCLEOTIDE SEQUENCE</scope>
    <source>
        <strain evidence="5">MIT 97-6194</strain>
    </source>
</reference>
<keyword evidence="2" id="KW-0472">Membrane</keyword>
<dbReference type="EMBL" id="JRMP02000009">
    <property type="protein sequence ID" value="TLD94230.1"/>
    <property type="molecule type" value="Genomic_DNA"/>
</dbReference>
<evidence type="ECO:0000313" key="6">
    <source>
        <dbReference type="Proteomes" id="UP000029714"/>
    </source>
</evidence>
<feature type="compositionally biased region" description="Basic and acidic residues" evidence="1">
    <location>
        <begin position="193"/>
        <end position="208"/>
    </location>
</feature>
<reference evidence="4 7" key="4">
    <citation type="submission" date="2019-12" db="EMBL/GenBank/DDBJ databases">
        <title>Multi-Generational Helicobacter saguini Isolates.</title>
        <authorList>
            <person name="Mannion A."/>
            <person name="Shen Z."/>
            <person name="Fox J.G."/>
        </authorList>
    </citation>
    <scope>NUCLEOTIDE SEQUENCE [LARGE SCALE GENOMIC DNA]</scope>
    <source>
        <strain evidence="4">16-048</strain>
        <strain evidence="7">16-048 (F4)</strain>
    </source>
</reference>
<feature type="region of interest" description="Disordered" evidence="1">
    <location>
        <begin position="72"/>
        <end position="284"/>
    </location>
</feature>
<dbReference type="STRING" id="1548018.LS64_14700"/>
<evidence type="ECO:0000256" key="1">
    <source>
        <dbReference type="SAM" id="MobiDB-lite"/>
    </source>
</evidence>
<protein>
    <submittedName>
        <fullName evidence="5">SPOR domain-containing protein</fullName>
    </submittedName>
</protein>
<keyword evidence="6" id="KW-1185">Reference proteome</keyword>
<dbReference type="Proteomes" id="UP000029714">
    <property type="component" value="Unassembled WGS sequence"/>
</dbReference>
<dbReference type="OrthoDB" id="5372972at2"/>
<dbReference type="RefSeq" id="WP_034574032.1">
    <property type="nucleotide sequence ID" value="NZ_JRMP02000009.1"/>
</dbReference>
<evidence type="ECO:0000256" key="2">
    <source>
        <dbReference type="SAM" id="Phobius"/>
    </source>
</evidence>
<gene>
    <name evidence="4" type="ORF">DCO61_04005</name>
    <name evidence="5" type="ORF">LS64_007005</name>
</gene>
<dbReference type="Gene3D" id="3.30.70.1070">
    <property type="entry name" value="Sporulation related repeat"/>
    <property type="match status" value="1"/>
</dbReference>
<name>A0A347VSJ3_9HELI</name>
<dbReference type="SUPFAM" id="SSF110997">
    <property type="entry name" value="Sporulation related repeat"/>
    <property type="match status" value="1"/>
</dbReference>
<feature type="compositionally biased region" description="Polar residues" evidence="1">
    <location>
        <begin position="161"/>
        <end position="174"/>
    </location>
</feature>
<dbReference type="InterPro" id="IPR007730">
    <property type="entry name" value="SPOR-like_dom"/>
</dbReference>
<organism evidence="5 6">
    <name type="scientific">Helicobacter saguini</name>
    <dbReference type="NCBI Taxonomy" id="1548018"/>
    <lineage>
        <taxon>Bacteria</taxon>
        <taxon>Pseudomonadati</taxon>
        <taxon>Campylobacterota</taxon>
        <taxon>Epsilonproteobacteria</taxon>
        <taxon>Campylobacterales</taxon>
        <taxon>Helicobacteraceae</taxon>
        <taxon>Helicobacter</taxon>
    </lineage>
</organism>
<evidence type="ECO:0000313" key="4">
    <source>
        <dbReference type="EMBL" id="MWV69194.1"/>
    </source>
</evidence>
<dbReference type="EMBL" id="QBIU01000001">
    <property type="protein sequence ID" value="MWV69194.1"/>
    <property type="molecule type" value="Genomic_DNA"/>
</dbReference>
<sequence length="357" mass="39630">MKNNSNMNDIFANDNSARNKTKTIFLLSIVAIILIAVFLIIAWVMTRDNTIQPLETQGENERIQSPQKEIPYAHSEDTTPNPNIINSPDNQLGLNLDSGLTTTPPPNLAQNQTPQTPQIPGFQPVAQPDSNVQKETPNFLPPPVNTQNTPNYEDDPKYQENLKNLQAQQTAKNAQQVNTTQKVVTPPPPVELKPSDKKDAKKDSKDAKTTPPPAATKDSKAIQNRAVDSKQAEAKKPESKPTESKTAEKKPATTAASDKKDDKILQRPAQPTNKNNGTPAQKGHYIQVGSFPEANKVDTLFMQNIQKYGYRIQKFDNNGVPFVRYLVGPYKDQQEAKSKLNEVKTQINGNAIYKEVK</sequence>
<reference evidence="5 6" key="1">
    <citation type="journal article" date="2014" name="Genome Announc.">
        <title>Draft genome sequences of eight enterohepatic helicobacter species isolated from both laboratory and wild rodents.</title>
        <authorList>
            <person name="Sheh A."/>
            <person name="Shen Z."/>
            <person name="Fox J.G."/>
        </authorList>
    </citation>
    <scope>NUCLEOTIDE SEQUENCE [LARGE SCALE GENOMIC DNA]</scope>
    <source>
        <strain evidence="5 6">MIT 97-6194</strain>
    </source>
</reference>
<dbReference type="Pfam" id="PF05036">
    <property type="entry name" value="SPOR"/>
    <property type="match status" value="1"/>
</dbReference>
<reference evidence="5 6" key="2">
    <citation type="journal article" date="2016" name="Infect. Immun.">
        <title>Helicobacter saguini, a Novel Helicobacter Isolated from Cotton-Top Tamarins with Ulcerative Colitis, Has Proinflammatory Properties and Induces Typhlocolitis and Dysplasia in Gnotobiotic IL-10-/- Mice.</title>
        <authorList>
            <person name="Shen Z."/>
            <person name="Mannion A."/>
            <person name="Whary M.T."/>
            <person name="Muthupalani S."/>
            <person name="Sheh A."/>
            <person name="Feng Y."/>
            <person name="Gong G."/>
            <person name="Vandamme P."/>
            <person name="Holcombe H.R."/>
            <person name="Paster B.J."/>
            <person name="Fox J.G."/>
        </authorList>
    </citation>
    <scope>NUCLEOTIDE SEQUENCE [LARGE SCALE GENOMIC DNA]</scope>
    <source>
        <strain evidence="5 6">MIT 97-6194</strain>
    </source>
</reference>
<keyword evidence="2" id="KW-0812">Transmembrane</keyword>
<feature type="compositionally biased region" description="Polar residues" evidence="1">
    <location>
        <begin position="269"/>
        <end position="279"/>
    </location>
</feature>
<feature type="transmembrane region" description="Helical" evidence="2">
    <location>
        <begin position="24"/>
        <end position="45"/>
    </location>
</feature>
<evidence type="ECO:0000313" key="5">
    <source>
        <dbReference type="EMBL" id="TLD94230.1"/>
    </source>
</evidence>
<proteinExistence type="predicted"/>
<feature type="compositionally biased region" description="Polar residues" evidence="1">
    <location>
        <begin position="78"/>
        <end position="118"/>
    </location>
</feature>
<dbReference type="InterPro" id="IPR036680">
    <property type="entry name" value="SPOR-like_sf"/>
</dbReference>
<comment type="caution">
    <text evidence="5">The sequence shown here is derived from an EMBL/GenBank/DDBJ whole genome shotgun (WGS) entry which is preliminary data.</text>
</comment>
<dbReference type="AlphaFoldDB" id="A0A347VSJ3"/>
<feature type="compositionally biased region" description="Low complexity" evidence="1">
    <location>
        <begin position="175"/>
        <end position="184"/>
    </location>
</feature>
<keyword evidence="2" id="KW-1133">Transmembrane helix</keyword>
<dbReference type="Proteomes" id="UP000477070">
    <property type="component" value="Unassembled WGS sequence"/>
</dbReference>
<accession>A0A347VSJ3</accession>